<keyword evidence="7" id="KW-0406">Ion transport</keyword>
<dbReference type="Pfam" id="PF00005">
    <property type="entry name" value="ABC_tran"/>
    <property type="match status" value="1"/>
</dbReference>
<dbReference type="Gene3D" id="3.40.50.300">
    <property type="entry name" value="P-loop containing nucleotide triphosphate hydrolases"/>
    <property type="match status" value="1"/>
</dbReference>
<evidence type="ECO:0000256" key="2">
    <source>
        <dbReference type="ARBA" id="ARBA00022475"/>
    </source>
</evidence>
<dbReference type="PROSITE" id="PS00211">
    <property type="entry name" value="ABC_TRANSPORTER_1"/>
    <property type="match status" value="1"/>
</dbReference>
<keyword evidence="2" id="KW-1003">Cell membrane</keyword>
<dbReference type="AlphaFoldDB" id="A0A5K8ANG6"/>
<proteinExistence type="predicted"/>
<dbReference type="InterPro" id="IPR050093">
    <property type="entry name" value="ABC_SmlMolc_Importer"/>
</dbReference>
<evidence type="ECO:0000259" key="9">
    <source>
        <dbReference type="PROSITE" id="PS50893"/>
    </source>
</evidence>
<dbReference type="GO" id="GO:0015408">
    <property type="term" value="F:ABC-type ferric iron transporter activity"/>
    <property type="evidence" value="ECO:0007669"/>
    <property type="project" value="InterPro"/>
</dbReference>
<dbReference type="GO" id="GO:0016020">
    <property type="term" value="C:membrane"/>
    <property type="evidence" value="ECO:0007669"/>
    <property type="project" value="InterPro"/>
</dbReference>
<accession>A0A5K8ANG6</accession>
<dbReference type="SMART" id="SM00382">
    <property type="entry name" value="AAA"/>
    <property type="match status" value="1"/>
</dbReference>
<evidence type="ECO:0000256" key="1">
    <source>
        <dbReference type="ARBA" id="ARBA00022448"/>
    </source>
</evidence>
<evidence type="ECO:0000256" key="5">
    <source>
        <dbReference type="ARBA" id="ARBA00022840"/>
    </source>
</evidence>
<keyword evidence="1" id="KW-0813">Transport</keyword>
<dbReference type="Proteomes" id="UP000422108">
    <property type="component" value="Chromosome"/>
</dbReference>
<evidence type="ECO:0000256" key="3">
    <source>
        <dbReference type="ARBA" id="ARBA00022496"/>
    </source>
</evidence>
<keyword evidence="8" id="KW-0472">Membrane</keyword>
<dbReference type="GO" id="GO:0016887">
    <property type="term" value="F:ATP hydrolysis activity"/>
    <property type="evidence" value="ECO:0007669"/>
    <property type="project" value="InterPro"/>
</dbReference>
<dbReference type="GO" id="GO:0005524">
    <property type="term" value="F:ATP binding"/>
    <property type="evidence" value="ECO:0007669"/>
    <property type="project" value="UniProtKB-KW"/>
</dbReference>
<dbReference type="InterPro" id="IPR027417">
    <property type="entry name" value="P-loop_NTPase"/>
</dbReference>
<keyword evidence="4" id="KW-0547">Nucleotide-binding</keyword>
<dbReference type="SUPFAM" id="SSF52540">
    <property type="entry name" value="P-loop containing nucleoside triphosphate hydrolases"/>
    <property type="match status" value="1"/>
</dbReference>
<evidence type="ECO:0000256" key="7">
    <source>
        <dbReference type="ARBA" id="ARBA00023065"/>
    </source>
</evidence>
<evidence type="ECO:0000256" key="6">
    <source>
        <dbReference type="ARBA" id="ARBA00023004"/>
    </source>
</evidence>
<dbReference type="PANTHER" id="PTHR42781:SF4">
    <property type="entry name" value="SPERMIDINE_PUTRESCINE IMPORT ATP-BINDING PROTEIN POTA"/>
    <property type="match status" value="1"/>
</dbReference>
<dbReference type="EMBL" id="AP021879">
    <property type="protein sequence ID" value="BBO93410.1"/>
    <property type="molecule type" value="Genomic_DNA"/>
</dbReference>
<evidence type="ECO:0000313" key="11">
    <source>
        <dbReference type="Proteomes" id="UP000422108"/>
    </source>
</evidence>
<feature type="domain" description="ABC transporter" evidence="9">
    <location>
        <begin position="4"/>
        <end position="228"/>
    </location>
</feature>
<dbReference type="PROSITE" id="PS50893">
    <property type="entry name" value="ABC_TRANSPORTER_2"/>
    <property type="match status" value="1"/>
</dbReference>
<keyword evidence="6" id="KW-0408">Iron</keyword>
<dbReference type="RefSeq" id="WP_155313997.1">
    <property type="nucleotide sequence ID" value="NZ_AP021879.1"/>
</dbReference>
<dbReference type="InterPro" id="IPR015853">
    <property type="entry name" value="ABC_transpr_FbpC"/>
</dbReference>
<name>A0A5K8ANG6_9BACT</name>
<dbReference type="InterPro" id="IPR003439">
    <property type="entry name" value="ABC_transporter-like_ATP-bd"/>
</dbReference>
<sequence length="249" mass="27580">MTAIRLEKVSVRGVRAVDLAVSDGELFVLLGPSGAGKSTLLQVIAGLLPYRGRVFFNDNCIDSLPPHQRKVGYLFQDLLLFPHLTVRQNLSIAMTHLKLDRQTKNEKIAELLSLFGIAGLAGRYPIQMSGGEKQRAALARAIATDPQILLLDEPFSSLDPDNARRLRAEMKKHQRHFRITTVFVTHNRGEARQLADRMGVIRQGRLTADVSLHEIEKMVPVEDILPVGANESVTAAPFSWGTPMSVIRS</sequence>
<dbReference type="CDD" id="cd03259">
    <property type="entry name" value="ABC_Carb_Solutes_like"/>
    <property type="match status" value="1"/>
</dbReference>
<keyword evidence="3" id="KW-0410">Iron transport</keyword>
<evidence type="ECO:0000256" key="4">
    <source>
        <dbReference type="ARBA" id="ARBA00022741"/>
    </source>
</evidence>
<keyword evidence="5" id="KW-0067">ATP-binding</keyword>
<dbReference type="InterPro" id="IPR017871">
    <property type="entry name" value="ABC_transporter-like_CS"/>
</dbReference>
<keyword evidence="11" id="KW-1185">Reference proteome</keyword>
<dbReference type="InterPro" id="IPR003593">
    <property type="entry name" value="AAA+_ATPase"/>
</dbReference>
<organism evidence="10 11">
    <name type="scientific">Desulfosarcina ovata subsp. ovata</name>
    <dbReference type="NCBI Taxonomy" id="2752305"/>
    <lineage>
        <taxon>Bacteria</taxon>
        <taxon>Pseudomonadati</taxon>
        <taxon>Thermodesulfobacteriota</taxon>
        <taxon>Desulfobacteria</taxon>
        <taxon>Desulfobacterales</taxon>
        <taxon>Desulfosarcinaceae</taxon>
        <taxon>Desulfosarcina</taxon>
    </lineage>
</organism>
<protein>
    <recommendedName>
        <fullName evidence="9">ABC transporter domain-containing protein</fullName>
    </recommendedName>
</protein>
<evidence type="ECO:0000256" key="8">
    <source>
        <dbReference type="ARBA" id="ARBA00023136"/>
    </source>
</evidence>
<dbReference type="PANTHER" id="PTHR42781">
    <property type="entry name" value="SPERMIDINE/PUTRESCINE IMPORT ATP-BINDING PROTEIN POTA"/>
    <property type="match status" value="1"/>
</dbReference>
<evidence type="ECO:0000313" key="10">
    <source>
        <dbReference type="EMBL" id="BBO93410.1"/>
    </source>
</evidence>
<reference evidence="10 11" key="1">
    <citation type="submission" date="2019-11" db="EMBL/GenBank/DDBJ databases">
        <title>Comparative genomics of hydrocarbon-degrading Desulfosarcina strains.</title>
        <authorList>
            <person name="Watanabe M."/>
            <person name="Kojima H."/>
            <person name="Fukui M."/>
        </authorList>
    </citation>
    <scope>NUCLEOTIDE SEQUENCE [LARGE SCALE GENOMIC DNA]</scope>
    <source>
        <strain evidence="11">oXyS1</strain>
    </source>
</reference>
<gene>
    <name evidence="10" type="ORF">DSCOOX_65900</name>
</gene>